<protein>
    <submittedName>
        <fullName evidence="1">Uncharacterized protein</fullName>
    </submittedName>
</protein>
<comment type="caution">
    <text evidence="1">The sequence shown here is derived from an EMBL/GenBank/DDBJ whole genome shotgun (WGS) entry which is preliminary data.</text>
</comment>
<reference evidence="1" key="1">
    <citation type="journal article" date="2020" name="G3 (Bethesda)">
        <title>High-Quality Assemblies for Three Invasive Social Wasps from the &lt;i&gt;Vespula&lt;/i&gt; Genus.</title>
        <authorList>
            <person name="Harrop T.W.R."/>
            <person name="Guhlin J."/>
            <person name="McLaughlin G.M."/>
            <person name="Permina E."/>
            <person name="Stockwell P."/>
            <person name="Gilligan J."/>
            <person name="Le Lec M.F."/>
            <person name="Gruber M.A.M."/>
            <person name="Quinn O."/>
            <person name="Lovegrove M."/>
            <person name="Duncan E.J."/>
            <person name="Remnant E.J."/>
            <person name="Van Eeckhoven J."/>
            <person name="Graham B."/>
            <person name="Knapp R.A."/>
            <person name="Langford K.W."/>
            <person name="Kronenberg Z."/>
            <person name="Press M.O."/>
            <person name="Eacker S.M."/>
            <person name="Wilson-Rankin E.E."/>
            <person name="Purcell J."/>
            <person name="Lester P.J."/>
            <person name="Dearden P.K."/>
        </authorList>
    </citation>
    <scope>NUCLEOTIDE SEQUENCE</scope>
    <source>
        <strain evidence="1">Marl-1</strain>
    </source>
</reference>
<dbReference type="AlphaFoldDB" id="A0A834K4V4"/>
<gene>
    <name evidence="1" type="ORF">HZH66_005452</name>
</gene>
<dbReference type="EMBL" id="JACSEA010000005">
    <property type="protein sequence ID" value="KAF7400268.1"/>
    <property type="molecule type" value="Genomic_DNA"/>
</dbReference>
<organism evidence="1 2">
    <name type="scientific">Vespula vulgaris</name>
    <name type="common">Yellow jacket</name>
    <name type="synonym">Wasp</name>
    <dbReference type="NCBI Taxonomy" id="7454"/>
    <lineage>
        <taxon>Eukaryota</taxon>
        <taxon>Metazoa</taxon>
        <taxon>Ecdysozoa</taxon>
        <taxon>Arthropoda</taxon>
        <taxon>Hexapoda</taxon>
        <taxon>Insecta</taxon>
        <taxon>Pterygota</taxon>
        <taxon>Neoptera</taxon>
        <taxon>Endopterygota</taxon>
        <taxon>Hymenoptera</taxon>
        <taxon>Apocrita</taxon>
        <taxon>Aculeata</taxon>
        <taxon>Vespoidea</taxon>
        <taxon>Vespidae</taxon>
        <taxon>Vespinae</taxon>
        <taxon>Vespula</taxon>
    </lineage>
</organism>
<proteinExistence type="predicted"/>
<evidence type="ECO:0000313" key="1">
    <source>
        <dbReference type="EMBL" id="KAF7400268.1"/>
    </source>
</evidence>
<sequence length="119" mass="14323">MDDRRTEEKVFYEELRGTTRPGITLDEKKRRYEKRKRALVQLESYQRGATRVLTLIVIKRKYTDFQRDGGKYFSPDLRKSKRLQTILRSCVYFDALPFVSRNLEFHMRVEGAENRNDAR</sequence>
<accession>A0A834K4V4</accession>
<keyword evidence="2" id="KW-1185">Reference proteome</keyword>
<name>A0A834K4V4_VESVU</name>
<dbReference type="Proteomes" id="UP000614350">
    <property type="component" value="Unassembled WGS sequence"/>
</dbReference>
<evidence type="ECO:0000313" key="2">
    <source>
        <dbReference type="Proteomes" id="UP000614350"/>
    </source>
</evidence>